<dbReference type="SUPFAM" id="SSF47336">
    <property type="entry name" value="ACP-like"/>
    <property type="match status" value="1"/>
</dbReference>
<feature type="domain" description="Carrier" evidence="3">
    <location>
        <begin position="1"/>
        <end position="75"/>
    </location>
</feature>
<keyword evidence="1" id="KW-0596">Phosphopantetheine</keyword>
<organism evidence="4 5">
    <name type="scientific">Methylomusa anaerophila</name>
    <dbReference type="NCBI Taxonomy" id="1930071"/>
    <lineage>
        <taxon>Bacteria</taxon>
        <taxon>Bacillati</taxon>
        <taxon>Bacillota</taxon>
        <taxon>Negativicutes</taxon>
        <taxon>Selenomonadales</taxon>
        <taxon>Sporomusaceae</taxon>
        <taxon>Methylomusa</taxon>
    </lineage>
</organism>
<sequence>MEQQKLIEIIAKSLNIPSGEIAATTSLSHEIGVDSIEMVTLCRNLTKTFNCNLNVAEIKEADTVEKLFMYIEEKQKVS</sequence>
<accession>A0A348AIP8</accession>
<evidence type="ECO:0000259" key="3">
    <source>
        <dbReference type="PROSITE" id="PS50075"/>
    </source>
</evidence>
<dbReference type="EMBL" id="AP018449">
    <property type="protein sequence ID" value="BBB90946.1"/>
    <property type="molecule type" value="Genomic_DNA"/>
</dbReference>
<evidence type="ECO:0000256" key="1">
    <source>
        <dbReference type="ARBA" id="ARBA00022450"/>
    </source>
</evidence>
<keyword evidence="2" id="KW-0597">Phosphoprotein</keyword>
<dbReference type="Proteomes" id="UP000276437">
    <property type="component" value="Chromosome"/>
</dbReference>
<evidence type="ECO:0000313" key="5">
    <source>
        <dbReference type="Proteomes" id="UP000276437"/>
    </source>
</evidence>
<reference evidence="4 5" key="1">
    <citation type="journal article" date="2018" name="Int. J. Syst. Evol. Microbiol.">
        <title>Methylomusa anaerophila gen. nov., sp. nov., an anaerobic methanol-utilizing bacterium isolated from a microbial fuel cell.</title>
        <authorList>
            <person name="Amano N."/>
            <person name="Yamamuro A."/>
            <person name="Miyahara M."/>
            <person name="Kouzuma A."/>
            <person name="Abe T."/>
            <person name="Watanabe K."/>
        </authorList>
    </citation>
    <scope>NUCLEOTIDE SEQUENCE [LARGE SCALE GENOMIC DNA]</scope>
    <source>
        <strain evidence="4 5">MMFC1</strain>
    </source>
</reference>
<proteinExistence type="predicted"/>
<dbReference type="KEGG" id="mana:MAMMFC1_01613"/>
<dbReference type="AlphaFoldDB" id="A0A348AIP8"/>
<evidence type="ECO:0000256" key="2">
    <source>
        <dbReference type="ARBA" id="ARBA00022553"/>
    </source>
</evidence>
<dbReference type="InterPro" id="IPR009081">
    <property type="entry name" value="PP-bd_ACP"/>
</dbReference>
<dbReference type="OrthoDB" id="9804551at2"/>
<dbReference type="Pfam" id="PF00550">
    <property type="entry name" value="PP-binding"/>
    <property type="match status" value="1"/>
</dbReference>
<dbReference type="PROSITE" id="PS00012">
    <property type="entry name" value="PHOSPHOPANTETHEINE"/>
    <property type="match status" value="1"/>
</dbReference>
<protein>
    <submittedName>
        <fullName evidence="4">Acyl carrier protein</fullName>
    </submittedName>
</protein>
<name>A0A348AIP8_9FIRM</name>
<dbReference type="InterPro" id="IPR006162">
    <property type="entry name" value="Ppantetheine_attach_site"/>
</dbReference>
<gene>
    <name evidence="4" type="ORF">MAMMFC1_01613</name>
</gene>
<keyword evidence="5" id="KW-1185">Reference proteome</keyword>
<evidence type="ECO:0000313" key="4">
    <source>
        <dbReference type="EMBL" id="BBB90946.1"/>
    </source>
</evidence>
<dbReference type="PROSITE" id="PS50075">
    <property type="entry name" value="CARRIER"/>
    <property type="match status" value="1"/>
</dbReference>
<dbReference type="Gene3D" id="1.10.1200.10">
    <property type="entry name" value="ACP-like"/>
    <property type="match status" value="1"/>
</dbReference>
<dbReference type="InterPro" id="IPR036736">
    <property type="entry name" value="ACP-like_sf"/>
</dbReference>
<dbReference type="RefSeq" id="WP_126307983.1">
    <property type="nucleotide sequence ID" value="NZ_AP018449.1"/>
</dbReference>